<feature type="domain" description="RCK N-terminal" evidence="7">
    <location>
        <begin position="233"/>
        <end position="354"/>
    </location>
</feature>
<dbReference type="SUPFAM" id="SSF116726">
    <property type="entry name" value="TrkA C-terminal domain-like"/>
    <property type="match status" value="2"/>
</dbReference>
<dbReference type="InterPro" id="IPR050721">
    <property type="entry name" value="Trk_Ktr_HKT_K-transport"/>
</dbReference>
<dbReference type="GO" id="GO:0015079">
    <property type="term" value="F:potassium ion transmembrane transporter activity"/>
    <property type="evidence" value="ECO:0007669"/>
    <property type="project" value="InterPro"/>
</dbReference>
<dbReference type="NCBIfam" id="NF007032">
    <property type="entry name" value="PRK09496.1-4"/>
    <property type="match status" value="1"/>
</dbReference>
<organism evidence="9 10">
    <name type="scientific">Terrihabitans soli</name>
    <dbReference type="NCBI Taxonomy" id="708113"/>
    <lineage>
        <taxon>Bacteria</taxon>
        <taxon>Pseudomonadati</taxon>
        <taxon>Pseudomonadota</taxon>
        <taxon>Alphaproteobacteria</taxon>
        <taxon>Hyphomicrobiales</taxon>
        <taxon>Terrihabitans</taxon>
    </lineage>
</organism>
<dbReference type="NCBIfam" id="NF007039">
    <property type="entry name" value="PRK09496.3-2"/>
    <property type="match status" value="1"/>
</dbReference>
<dbReference type="Proteomes" id="UP000515317">
    <property type="component" value="Chromosome"/>
</dbReference>
<dbReference type="InterPro" id="IPR006037">
    <property type="entry name" value="RCK_C"/>
</dbReference>
<dbReference type="EMBL" id="AP023361">
    <property type="protein sequence ID" value="BCJ91017.1"/>
    <property type="molecule type" value="Genomic_DNA"/>
</dbReference>
<evidence type="ECO:0000256" key="5">
    <source>
        <dbReference type="ARBA" id="ARBA00023027"/>
    </source>
</evidence>
<dbReference type="GO" id="GO:0005886">
    <property type="term" value="C:plasma membrane"/>
    <property type="evidence" value="ECO:0007669"/>
    <property type="project" value="InterPro"/>
</dbReference>
<feature type="domain" description="RCK C-terminal" evidence="8">
    <location>
        <begin position="144"/>
        <end position="228"/>
    </location>
</feature>
<evidence type="ECO:0000259" key="8">
    <source>
        <dbReference type="PROSITE" id="PS51202"/>
    </source>
</evidence>
<keyword evidence="3" id="KW-0633">Potassium transport</keyword>
<evidence type="ECO:0000259" key="7">
    <source>
        <dbReference type="PROSITE" id="PS51201"/>
    </source>
</evidence>
<proteinExistence type="predicted"/>
<sequence length="458" mass="49412">MKVVICGAGQVGFGIAERLAAEGNDVSVIDLQPRLIQTISDSLEVRGFVGHGSHPDVLAQAGLEQADMLIAVTQSDEVNMVACHVAHNLFNVPTKVARIRAQNYLSPEWSELFARDNLAIDVVISPELEVGEAVLRRLAVPGAADTLGFADDKLVVAAIECAEDCPVIDTPLSQLTELFPDLKARVIGVKRGERVFAPRSFDSLIAGDLVYVAAEKEQLQRTLVIFGRDQPPASRVVVAGGGNIGVYVARQLEERVKGASVKVVEPNAARALEIADDFKRGVVLNGSALDDAVLREADVEHADTFVAVTNDERVNVLSAGLAKKIGCRRSLALVNTVALGGLIADLGVDMQINPRGVTVSRILRHVRRGRIRGLYSVLEGRAELIEAEALQTSPLVGVPLRELDVFEGMRIGAVYRNGKIIFPGGDTVLQAQDRVVLFAEAARVKRVEQLFRVSLEFF</sequence>
<dbReference type="Pfam" id="PF02254">
    <property type="entry name" value="TrkA_N"/>
    <property type="match status" value="2"/>
</dbReference>
<dbReference type="KEGG" id="tso:IZ6_17520"/>
<name>A0A6S6QST4_9HYPH</name>
<keyword evidence="6" id="KW-0406">Ion transport</keyword>
<dbReference type="PRINTS" id="PR00335">
    <property type="entry name" value="KUPTAKETRKA"/>
</dbReference>
<keyword evidence="5" id="KW-0520">NAD</keyword>
<evidence type="ECO:0000313" key="9">
    <source>
        <dbReference type="EMBL" id="BCJ91017.1"/>
    </source>
</evidence>
<reference evidence="9 10" key="1">
    <citation type="submission" date="2020-08" db="EMBL/GenBank/DDBJ databases">
        <title>Genome sequence of Rhizobiales bacterium strain IZ6.</title>
        <authorList>
            <person name="Nakai R."/>
            <person name="Naganuma T."/>
        </authorList>
    </citation>
    <scope>NUCLEOTIDE SEQUENCE [LARGE SCALE GENOMIC DNA]</scope>
    <source>
        <strain evidence="9 10">IZ6</strain>
    </source>
</reference>
<accession>A0A6S6QST4</accession>
<evidence type="ECO:0000313" key="10">
    <source>
        <dbReference type="Proteomes" id="UP000515317"/>
    </source>
</evidence>
<dbReference type="Gene3D" id="3.40.50.720">
    <property type="entry name" value="NAD(P)-binding Rossmann-like Domain"/>
    <property type="match status" value="2"/>
</dbReference>
<evidence type="ECO:0000256" key="4">
    <source>
        <dbReference type="ARBA" id="ARBA00022958"/>
    </source>
</evidence>
<evidence type="ECO:0000256" key="6">
    <source>
        <dbReference type="ARBA" id="ARBA00023065"/>
    </source>
</evidence>
<dbReference type="PROSITE" id="PS51201">
    <property type="entry name" value="RCK_N"/>
    <property type="match status" value="2"/>
</dbReference>
<dbReference type="PANTHER" id="PTHR43833:SF5">
    <property type="entry name" value="TRK SYSTEM POTASSIUM UPTAKE PROTEIN TRKA"/>
    <property type="match status" value="1"/>
</dbReference>
<evidence type="ECO:0000256" key="2">
    <source>
        <dbReference type="ARBA" id="ARBA00022448"/>
    </source>
</evidence>
<protein>
    <recommendedName>
        <fullName evidence="1">Trk system potassium uptake protein TrkA</fullName>
    </recommendedName>
</protein>
<dbReference type="SUPFAM" id="SSF51735">
    <property type="entry name" value="NAD(P)-binding Rossmann-fold domains"/>
    <property type="match status" value="2"/>
</dbReference>
<evidence type="ECO:0000256" key="1">
    <source>
        <dbReference type="ARBA" id="ARBA00017378"/>
    </source>
</evidence>
<dbReference type="InterPro" id="IPR036721">
    <property type="entry name" value="RCK_C_sf"/>
</dbReference>
<dbReference type="Pfam" id="PF02080">
    <property type="entry name" value="TrkA_C"/>
    <property type="match status" value="2"/>
</dbReference>
<dbReference type="AlphaFoldDB" id="A0A6S6QST4"/>
<gene>
    <name evidence="9" type="primary">trkA</name>
    <name evidence="9" type="ORF">IZ6_17520</name>
</gene>
<dbReference type="RefSeq" id="WP_222874700.1">
    <property type="nucleotide sequence ID" value="NZ_AP023361.1"/>
</dbReference>
<evidence type="ECO:0000256" key="3">
    <source>
        <dbReference type="ARBA" id="ARBA00022538"/>
    </source>
</evidence>
<keyword evidence="4" id="KW-0630">Potassium</keyword>
<keyword evidence="2" id="KW-0813">Transport</keyword>
<keyword evidence="10" id="KW-1185">Reference proteome</keyword>
<dbReference type="InterPro" id="IPR036291">
    <property type="entry name" value="NAD(P)-bd_dom_sf"/>
</dbReference>
<dbReference type="InterPro" id="IPR006036">
    <property type="entry name" value="K_uptake_TrkA"/>
</dbReference>
<dbReference type="Gene3D" id="3.30.70.1450">
    <property type="entry name" value="Regulator of K+ conductance, C-terminal domain"/>
    <property type="match status" value="2"/>
</dbReference>
<dbReference type="InterPro" id="IPR003148">
    <property type="entry name" value="RCK_N"/>
</dbReference>
<dbReference type="NCBIfam" id="NF007031">
    <property type="entry name" value="PRK09496.1-2"/>
    <property type="match status" value="1"/>
</dbReference>
<feature type="domain" description="RCK N-terminal" evidence="7">
    <location>
        <begin position="1"/>
        <end position="124"/>
    </location>
</feature>
<feature type="domain" description="RCK C-terminal" evidence="8">
    <location>
        <begin position="372"/>
        <end position="453"/>
    </location>
</feature>
<dbReference type="PANTHER" id="PTHR43833">
    <property type="entry name" value="POTASSIUM CHANNEL PROTEIN 2-RELATED-RELATED"/>
    <property type="match status" value="1"/>
</dbReference>
<dbReference type="PROSITE" id="PS51202">
    <property type="entry name" value="RCK_C"/>
    <property type="match status" value="2"/>
</dbReference>